<feature type="domain" description="MCM C-terminal AAA(+) ATPase" evidence="12">
    <location>
        <begin position="284"/>
        <end position="491"/>
    </location>
</feature>
<gene>
    <name evidence="13" type="ORF">HUG12_14170</name>
</gene>
<dbReference type="PROSITE" id="PS00847">
    <property type="entry name" value="MCM_1"/>
    <property type="match status" value="1"/>
</dbReference>
<dbReference type="GO" id="GO:0016787">
    <property type="term" value="F:hydrolase activity"/>
    <property type="evidence" value="ECO:0007669"/>
    <property type="project" value="UniProtKB-KW"/>
</dbReference>
<dbReference type="SUPFAM" id="SSF50249">
    <property type="entry name" value="Nucleic acid-binding proteins"/>
    <property type="match status" value="1"/>
</dbReference>
<comment type="similarity">
    <text evidence="1 9">Belongs to the MCM family.</text>
</comment>
<dbReference type="InterPro" id="IPR001208">
    <property type="entry name" value="MCM_dom"/>
</dbReference>
<dbReference type="InterPro" id="IPR027417">
    <property type="entry name" value="P-loop_NTPase"/>
</dbReference>
<dbReference type="OrthoDB" id="6747at2157"/>
<accession>A0A7D5LCL6</accession>
<dbReference type="Gene3D" id="2.40.50.140">
    <property type="entry name" value="Nucleic acid-binding proteins"/>
    <property type="match status" value="1"/>
</dbReference>
<dbReference type="FunFam" id="2.20.28.10:FF:000003">
    <property type="entry name" value="DNA helicase"/>
    <property type="match status" value="1"/>
</dbReference>
<evidence type="ECO:0000256" key="11">
    <source>
        <dbReference type="SAM" id="MobiDB-lite"/>
    </source>
</evidence>
<dbReference type="PANTHER" id="PTHR11630:SF66">
    <property type="entry name" value="DNA REPLICATION LICENSING FACTOR MCM4"/>
    <property type="match status" value="1"/>
</dbReference>
<evidence type="ECO:0000313" key="14">
    <source>
        <dbReference type="Proteomes" id="UP000509626"/>
    </source>
</evidence>
<keyword evidence="10" id="KW-0175">Coiled coil</keyword>
<dbReference type="Pfam" id="PF17855">
    <property type="entry name" value="MCM_lid"/>
    <property type="match status" value="1"/>
</dbReference>
<protein>
    <recommendedName>
        <fullName evidence="2">DNA helicase</fullName>
        <ecNumber evidence="2">3.6.4.12</ecNumber>
    </recommendedName>
</protein>
<dbReference type="GO" id="GO:0017116">
    <property type="term" value="F:single-stranded DNA helicase activity"/>
    <property type="evidence" value="ECO:0007669"/>
    <property type="project" value="TreeGrafter"/>
</dbReference>
<dbReference type="InterPro" id="IPR033762">
    <property type="entry name" value="MCM_OB"/>
</dbReference>
<dbReference type="EMBL" id="CP058579">
    <property type="protein sequence ID" value="QLG62809.1"/>
    <property type="molecule type" value="Genomic_DNA"/>
</dbReference>
<dbReference type="Pfam" id="PF00493">
    <property type="entry name" value="MCM"/>
    <property type="match status" value="1"/>
</dbReference>
<feature type="compositionally biased region" description="Polar residues" evidence="11">
    <location>
        <begin position="681"/>
        <end position="694"/>
    </location>
</feature>
<dbReference type="InterPro" id="IPR036388">
    <property type="entry name" value="WH-like_DNA-bd_sf"/>
</dbReference>
<evidence type="ECO:0000256" key="7">
    <source>
        <dbReference type="ARBA" id="ARBA00022840"/>
    </source>
</evidence>
<dbReference type="Gene3D" id="3.40.50.300">
    <property type="entry name" value="P-loop containing nucleotide triphosphate hydrolases"/>
    <property type="match status" value="1"/>
</dbReference>
<keyword evidence="5" id="KW-0378">Hydrolase</keyword>
<name>A0A7D5LCL6_9EURY</name>
<evidence type="ECO:0000256" key="8">
    <source>
        <dbReference type="ARBA" id="ARBA00023125"/>
    </source>
</evidence>
<dbReference type="RefSeq" id="WP_179269394.1">
    <property type="nucleotide sequence ID" value="NZ_CP058579.1"/>
</dbReference>
<dbReference type="PRINTS" id="PR01657">
    <property type="entry name" value="MCMFAMILY"/>
</dbReference>
<dbReference type="Pfam" id="PF17207">
    <property type="entry name" value="MCM_OB"/>
    <property type="match status" value="1"/>
</dbReference>
<evidence type="ECO:0000313" key="13">
    <source>
        <dbReference type="EMBL" id="QLG62809.1"/>
    </source>
</evidence>
<dbReference type="PROSITE" id="PS50051">
    <property type="entry name" value="MCM_2"/>
    <property type="match status" value="1"/>
</dbReference>
<proteinExistence type="inferred from homology"/>
<dbReference type="GO" id="GO:0006260">
    <property type="term" value="P:DNA replication"/>
    <property type="evidence" value="ECO:0007669"/>
    <property type="project" value="UniProtKB-KW"/>
</dbReference>
<dbReference type="GeneID" id="56038627"/>
<dbReference type="InterPro" id="IPR041562">
    <property type="entry name" value="MCM_lid"/>
</dbReference>
<evidence type="ECO:0000256" key="9">
    <source>
        <dbReference type="RuleBase" id="RU004070"/>
    </source>
</evidence>
<evidence type="ECO:0000256" key="5">
    <source>
        <dbReference type="ARBA" id="ARBA00022801"/>
    </source>
</evidence>
<evidence type="ECO:0000256" key="2">
    <source>
        <dbReference type="ARBA" id="ARBA00012551"/>
    </source>
</evidence>
<dbReference type="Gene3D" id="1.10.10.10">
    <property type="entry name" value="Winged helix-like DNA-binding domain superfamily/Winged helix DNA-binding domain"/>
    <property type="match status" value="1"/>
</dbReference>
<dbReference type="AlphaFoldDB" id="A0A7D5LCL6"/>
<reference evidence="13 14" key="1">
    <citation type="submission" date="2020-06" db="EMBL/GenBank/DDBJ databases">
        <title>NJ-3-1, isolated from saline soil.</title>
        <authorList>
            <person name="Cui H.L."/>
            <person name="Shi X."/>
        </authorList>
    </citation>
    <scope>NUCLEOTIDE SEQUENCE [LARGE SCALE GENOMIC DNA]</scope>
    <source>
        <strain evidence="13 14">NJ-3-1</strain>
    </source>
</reference>
<evidence type="ECO:0000256" key="6">
    <source>
        <dbReference type="ARBA" id="ARBA00022806"/>
    </source>
</evidence>
<evidence type="ECO:0000256" key="10">
    <source>
        <dbReference type="SAM" id="Coils"/>
    </source>
</evidence>
<dbReference type="InterPro" id="IPR018525">
    <property type="entry name" value="MCM_CS"/>
</dbReference>
<keyword evidence="4 9" id="KW-0547">Nucleotide-binding</keyword>
<dbReference type="SMART" id="SM00350">
    <property type="entry name" value="MCM"/>
    <property type="match status" value="1"/>
</dbReference>
<dbReference type="InterPro" id="IPR012340">
    <property type="entry name" value="NA-bd_OB-fold"/>
</dbReference>
<dbReference type="Gene3D" id="3.30.1640.10">
    <property type="entry name" value="mini-chromosome maintenance (MCM) complex, chain A, domain 1"/>
    <property type="match status" value="1"/>
</dbReference>
<sequence length="701" mass="77557">MSTTTQAARDETEELIRFLRERYADEVARLAQRYPKEQTALEVDYTDLYAFDHDFAEDGRVTLLDQPDTVLRQLNEALRQYDLPADVTMSDARVRVHNLPADRTYYPGEFSPTDEAGTYRAITGEISRATDEYSKVVEAAFECERCATMTYIPQVDTGFQEPHECQGCERQGPFRVDHDQSEFIDAQQFRIQTPPEIASGAGTEIDVFVEDDLAGEVTVGDRVTVTGILHIEQQTKGREKTGKFEPYMDGVHIALEQTDHTSLDVAPEDRERIHELAGGEAGDPLDLGAASIAPKIYGYDQIKRMGILAMVGGSRVEYPSGDADRGEFHMLLLGDPGTAKSKLIERIEELGWRTVGMSGKGATIAGTTATAAQDDFGDGDWTLDAGAFVKANKGTVCIDELDDMPADVRAAMLEPMSKQTIHINKAGINTRLNTRTAVIAAGNPEHGRFNEYQPVQEQFDLGSTLLSRFDLIYVLKDKPEEERDSTLSGHILDSRDAGKCLQNGEDVADADAETVTPPVAPDILRKWIALAKQQPEPTFASEAVRNSIQESFTTMRGINGDDEDSPVPLTFRKLEGIVRIAEAAAKFEFSEEITERHAQIATEAVGESMRDFGMDQDGNFDADVQETGTSKTQRDRIRLVAETITELEETAENAEAERDDVVEALSDEFPEHKIRDTMATMQRNGEASEPSNGTIRYLGKV</sequence>
<organism evidence="13 14">
    <name type="scientific">Halorarum salinum</name>
    <dbReference type="NCBI Taxonomy" id="2743089"/>
    <lineage>
        <taxon>Archaea</taxon>
        <taxon>Methanobacteriati</taxon>
        <taxon>Methanobacteriota</taxon>
        <taxon>Stenosarchaea group</taxon>
        <taxon>Halobacteria</taxon>
        <taxon>Halobacteriales</taxon>
        <taxon>Haloferacaceae</taxon>
        <taxon>Halorarum</taxon>
    </lineage>
</organism>
<dbReference type="InterPro" id="IPR031327">
    <property type="entry name" value="MCM"/>
</dbReference>
<keyword evidence="3" id="KW-0235">DNA replication</keyword>
<dbReference type="GO" id="GO:0003697">
    <property type="term" value="F:single-stranded DNA binding"/>
    <property type="evidence" value="ECO:0007669"/>
    <property type="project" value="TreeGrafter"/>
</dbReference>
<dbReference type="EC" id="3.6.4.12" evidence="2"/>
<keyword evidence="8 9" id="KW-0238">DNA-binding</keyword>
<evidence type="ECO:0000256" key="3">
    <source>
        <dbReference type="ARBA" id="ARBA00022705"/>
    </source>
</evidence>
<dbReference type="GO" id="GO:0005524">
    <property type="term" value="F:ATP binding"/>
    <property type="evidence" value="ECO:0007669"/>
    <property type="project" value="UniProtKB-KW"/>
</dbReference>
<keyword evidence="14" id="KW-1185">Reference proteome</keyword>
<keyword evidence="7 9" id="KW-0067">ATP-binding</keyword>
<feature type="region of interest" description="Disordered" evidence="11">
    <location>
        <begin position="681"/>
        <end position="701"/>
    </location>
</feature>
<dbReference type="KEGG" id="halu:HUG12_14170"/>
<dbReference type="SUPFAM" id="SSF52540">
    <property type="entry name" value="P-loop containing nucleoside triphosphate hydrolases"/>
    <property type="match status" value="1"/>
</dbReference>
<dbReference type="GO" id="GO:0042555">
    <property type="term" value="C:MCM complex"/>
    <property type="evidence" value="ECO:0007669"/>
    <property type="project" value="TreeGrafter"/>
</dbReference>
<feature type="coiled-coil region" evidence="10">
    <location>
        <begin position="637"/>
        <end position="664"/>
    </location>
</feature>
<evidence type="ECO:0000259" key="12">
    <source>
        <dbReference type="PROSITE" id="PS50051"/>
    </source>
</evidence>
<dbReference type="Proteomes" id="UP000509626">
    <property type="component" value="Chromosome"/>
</dbReference>
<dbReference type="Gene3D" id="2.20.28.10">
    <property type="match status" value="1"/>
</dbReference>
<evidence type="ECO:0000256" key="1">
    <source>
        <dbReference type="ARBA" id="ARBA00008010"/>
    </source>
</evidence>
<evidence type="ECO:0000256" key="4">
    <source>
        <dbReference type="ARBA" id="ARBA00022741"/>
    </source>
</evidence>
<keyword evidence="6" id="KW-0347">Helicase</keyword>
<dbReference type="PANTHER" id="PTHR11630">
    <property type="entry name" value="DNA REPLICATION LICENSING FACTOR MCM FAMILY MEMBER"/>
    <property type="match status" value="1"/>
</dbReference>